<evidence type="ECO:0000259" key="12">
    <source>
        <dbReference type="PROSITE" id="PS51722"/>
    </source>
</evidence>
<dbReference type="InterPro" id="IPR009000">
    <property type="entry name" value="Transl_B-barrel_sf"/>
</dbReference>
<keyword evidence="6 9" id="KW-0547">Nucleotide-binding</keyword>
<feature type="region of interest" description="Disordered" evidence="11">
    <location>
        <begin position="254"/>
        <end position="372"/>
    </location>
</feature>
<evidence type="ECO:0000256" key="7">
    <source>
        <dbReference type="ARBA" id="ARBA00022917"/>
    </source>
</evidence>
<dbReference type="InterPro" id="IPR023115">
    <property type="entry name" value="TIF_IF2_dom3"/>
</dbReference>
<dbReference type="SUPFAM" id="SSF52540">
    <property type="entry name" value="P-loop containing nucleoside triphosphate hydrolases"/>
    <property type="match status" value="1"/>
</dbReference>
<keyword evidence="8 9" id="KW-0342">GTP-binding</keyword>
<keyword evidence="7 9" id="KW-0648">Protein biosynthesis</keyword>
<dbReference type="Pfam" id="PF11987">
    <property type="entry name" value="IF-2"/>
    <property type="match status" value="1"/>
</dbReference>
<feature type="compositionally biased region" description="Low complexity" evidence="11">
    <location>
        <begin position="163"/>
        <end position="179"/>
    </location>
</feature>
<dbReference type="HAMAP" id="MF_00100_B">
    <property type="entry name" value="IF_2_B"/>
    <property type="match status" value="1"/>
</dbReference>
<dbReference type="GO" id="GO:0005829">
    <property type="term" value="C:cytosol"/>
    <property type="evidence" value="ECO:0007669"/>
    <property type="project" value="TreeGrafter"/>
</dbReference>
<dbReference type="CDD" id="cd03692">
    <property type="entry name" value="mtIF2_IVc"/>
    <property type="match status" value="1"/>
</dbReference>
<dbReference type="Pfam" id="PF04760">
    <property type="entry name" value="IF2_N"/>
    <property type="match status" value="2"/>
</dbReference>
<dbReference type="GO" id="GO:0005525">
    <property type="term" value="F:GTP binding"/>
    <property type="evidence" value="ECO:0007669"/>
    <property type="project" value="UniProtKB-KW"/>
</dbReference>
<dbReference type="PANTHER" id="PTHR43381:SF5">
    <property type="entry name" value="TR-TYPE G DOMAIN-CONTAINING PROTEIN"/>
    <property type="match status" value="1"/>
</dbReference>
<comment type="function">
    <text evidence="9 10">One of the essential components for the initiation of protein synthesis. Protects formylmethionyl-tRNA from spontaneous hydrolysis and promotes its binding to the 30S ribosomal subunits. Also involved in the hydrolysis of GTP during the formation of the 70S ribosomal complex.</text>
</comment>
<protein>
    <recommendedName>
        <fullName evidence="3 9">Translation initiation factor IF-2</fullName>
    </recommendedName>
</protein>
<dbReference type="CDD" id="cd01887">
    <property type="entry name" value="IF2_eIF5B"/>
    <property type="match status" value="1"/>
</dbReference>
<dbReference type="Gene3D" id="3.30.56.50">
    <property type="entry name" value="Putative DNA-binding domain, N-terminal subdomain of bacterial translation initiation factor IF2"/>
    <property type="match status" value="1"/>
</dbReference>
<dbReference type="InterPro" id="IPR006847">
    <property type="entry name" value="IF2_N"/>
</dbReference>
<organism evidence="13">
    <name type="scientific">uncultured Thiotrichaceae bacterium</name>
    <dbReference type="NCBI Taxonomy" id="298394"/>
    <lineage>
        <taxon>Bacteria</taxon>
        <taxon>Pseudomonadati</taxon>
        <taxon>Pseudomonadota</taxon>
        <taxon>Gammaproteobacteria</taxon>
        <taxon>Thiotrichales</taxon>
        <taxon>Thiotrichaceae</taxon>
        <taxon>environmental samples</taxon>
    </lineage>
</organism>
<feature type="binding site" evidence="9">
    <location>
        <begin position="581"/>
        <end position="584"/>
    </location>
    <ligand>
        <name>GTP</name>
        <dbReference type="ChEBI" id="CHEBI:37565"/>
    </ligand>
</feature>
<feature type="compositionally biased region" description="Low complexity" evidence="11">
    <location>
        <begin position="309"/>
        <end position="335"/>
    </location>
</feature>
<keyword evidence="4 9" id="KW-0963">Cytoplasm</keyword>
<dbReference type="SUPFAM" id="SSF52156">
    <property type="entry name" value="Initiation factor IF2/eIF5b, domain 3"/>
    <property type="match status" value="1"/>
</dbReference>
<dbReference type="GO" id="GO:0003924">
    <property type="term" value="F:GTPase activity"/>
    <property type="evidence" value="ECO:0007669"/>
    <property type="project" value="UniProtKB-UniRule"/>
</dbReference>
<accession>A0A6S6TTJ8</accession>
<feature type="binding site" evidence="9">
    <location>
        <begin position="527"/>
        <end position="531"/>
    </location>
    <ligand>
        <name>GTP</name>
        <dbReference type="ChEBI" id="CHEBI:37565"/>
    </ligand>
</feature>
<dbReference type="FunFam" id="3.40.50.300:FF:000019">
    <property type="entry name" value="Translation initiation factor IF-2"/>
    <property type="match status" value="1"/>
</dbReference>
<dbReference type="Pfam" id="PF22042">
    <property type="entry name" value="EF-G_D2"/>
    <property type="match status" value="1"/>
</dbReference>
<keyword evidence="5 9" id="KW-0396">Initiation factor</keyword>
<evidence type="ECO:0000256" key="5">
    <source>
        <dbReference type="ARBA" id="ARBA00022540"/>
    </source>
</evidence>
<evidence type="ECO:0000313" key="13">
    <source>
        <dbReference type="EMBL" id="CAA6824082.1"/>
    </source>
</evidence>
<dbReference type="NCBIfam" id="TIGR00487">
    <property type="entry name" value="IF-2"/>
    <property type="match status" value="1"/>
</dbReference>
<dbReference type="InterPro" id="IPR027417">
    <property type="entry name" value="P-loop_NTPase"/>
</dbReference>
<evidence type="ECO:0000256" key="11">
    <source>
        <dbReference type="SAM" id="MobiDB-lite"/>
    </source>
</evidence>
<gene>
    <name evidence="9" type="primary">infB</name>
    <name evidence="13" type="ORF">HELGO_WM24371</name>
</gene>
<evidence type="ECO:0000256" key="3">
    <source>
        <dbReference type="ARBA" id="ARBA00020675"/>
    </source>
</evidence>
<dbReference type="Pfam" id="PF03144">
    <property type="entry name" value="GTP_EFTU_D2"/>
    <property type="match status" value="1"/>
</dbReference>
<dbReference type="InterPro" id="IPR000178">
    <property type="entry name" value="TF_IF2_bacterial-like"/>
</dbReference>
<dbReference type="InterPro" id="IPR005225">
    <property type="entry name" value="Small_GTP-bd"/>
</dbReference>
<dbReference type="InterPro" id="IPR004161">
    <property type="entry name" value="EFTu-like_2"/>
</dbReference>
<sequence length="972" mass="103932">MSDIEVSELAKMVKAPVDVLMRQLKRAGVEVSSPEDKITDAQKLMLLEGMRESVDDAPASGGKKITLKSRSAAGGAKKPGIEVRRKKTLGLRKDTAPAAAAPVDVAAEARADELARQAEQARLERESLIQKAEQGRRELEASRLRRDKGMPEPEQPVETPVSEPATPEVADAPAEVEAKVAAETPVAPVESAPEVVPAPVEQAKVVEAEAKPEPVAQDNAPVETPAEVVVPVQEAAPVEAVKPAPKNPMEMTAKERHEAVTNAARRDAASALKRRPSRAKLKAEEAARAAAEAAKVAASKPAEKKAEPAKPAAPAKPGATAAPAKPGDKPASPAAVTRKDKKKIRTRERENPRGNVRGGNNRRGGKREVKVDRGEVKHGFEMPTAPVVHEIEVPATIVVTDLAQKLSIRATDIIKAMMKMGMMVTINQVIDQETAMLVTEELGHIAKPEKEMDDDALLAGVLGEGKDFAETVRPPVVTIMGHVDHGKTSLLDYIRESRVASGEAGGITQHIGAYHVDTDQGTISFLDTPGHAAFTQMRERGAQVTDIIILIVAADDGVMPQTKEAIKHAKAAGVPMIVAINKMDKDGADADRVLSELSQNEVLTEDWGGDVPVARISAKTGDGVDALLETILLVAEVQELTAAVDAPAKGTVIEASIERGRGVVATVLVREGTLRKGDILLCGTEYGRVRALFDEAGRPVKEAGPSIPVSVLGLSAAPEAGDEAFVVSDERKAREVADVRREKQRDTRFAAQQSTKLDNMLNQMESPDKQQVNLLVKGDVQGSVEAIRSELAKLSTDEIEVRIIASGVGGMNGSDIDLAAASKAIVIAFNVRADGTARKNAQESDVEIRYYSIIYDVINDVRNAMSGMLSPETKEVFTGLAEVKDVFKSSEFGQVAGCLVVDGAVRKGNPIRVLRDNVVIFEGELESLRRHRDDVKEVSLGTECGIAVKNYNDVQAGDQIEVFEYVEVARTI</sequence>
<dbReference type="FunFam" id="2.40.30.10:FF:000008">
    <property type="entry name" value="Translation initiation factor IF-2"/>
    <property type="match status" value="1"/>
</dbReference>
<comment type="similarity">
    <text evidence="2 9 10">Belongs to the TRAFAC class translation factor GTPase superfamily. Classic translation factor GTPase family. IF-2 subfamily.</text>
</comment>
<feature type="region of interest" description="G-domain" evidence="9">
    <location>
        <begin position="475"/>
        <end position="623"/>
    </location>
</feature>
<dbReference type="InterPro" id="IPR044145">
    <property type="entry name" value="IF2_II"/>
</dbReference>
<dbReference type="InterPro" id="IPR000795">
    <property type="entry name" value="T_Tr_GTP-bd_dom"/>
</dbReference>
<dbReference type="Pfam" id="PF00009">
    <property type="entry name" value="GTP_EFTU"/>
    <property type="match status" value="1"/>
</dbReference>
<dbReference type="SUPFAM" id="SSF46955">
    <property type="entry name" value="Putative DNA-binding domain"/>
    <property type="match status" value="1"/>
</dbReference>
<dbReference type="PANTHER" id="PTHR43381">
    <property type="entry name" value="TRANSLATION INITIATION FACTOR IF-2-RELATED"/>
    <property type="match status" value="1"/>
</dbReference>
<name>A0A6S6TTJ8_9GAMM</name>
<reference evidence="13" key="1">
    <citation type="submission" date="2020-01" db="EMBL/GenBank/DDBJ databases">
        <authorList>
            <person name="Meier V. D."/>
            <person name="Meier V D."/>
        </authorList>
    </citation>
    <scope>NUCLEOTIDE SEQUENCE</scope>
    <source>
        <strain evidence="13">HLG_WM_MAG_08</strain>
    </source>
</reference>
<dbReference type="InterPro" id="IPR036925">
    <property type="entry name" value="TIF_IF2_dom3_sf"/>
</dbReference>
<feature type="compositionally biased region" description="Basic and acidic residues" evidence="11">
    <location>
        <begin position="254"/>
        <end position="268"/>
    </location>
</feature>
<dbReference type="CDD" id="cd03702">
    <property type="entry name" value="IF2_mtIF2_II"/>
    <property type="match status" value="1"/>
</dbReference>
<dbReference type="Gene3D" id="3.40.50.10050">
    <property type="entry name" value="Translation initiation factor IF- 2, domain 3"/>
    <property type="match status" value="1"/>
</dbReference>
<feature type="region of interest" description="Disordered" evidence="11">
    <location>
        <begin position="54"/>
        <end position="102"/>
    </location>
</feature>
<dbReference type="FunFam" id="3.40.50.10050:FF:000001">
    <property type="entry name" value="Translation initiation factor IF-2"/>
    <property type="match status" value="1"/>
</dbReference>
<evidence type="ECO:0000256" key="2">
    <source>
        <dbReference type="ARBA" id="ARBA00007733"/>
    </source>
</evidence>
<dbReference type="AlphaFoldDB" id="A0A6S6TTJ8"/>
<comment type="subcellular location">
    <subcellularLocation>
        <location evidence="1 9">Cytoplasm</location>
    </subcellularLocation>
</comment>
<dbReference type="FunFam" id="2.40.30.10:FF:000007">
    <property type="entry name" value="Translation initiation factor IF-2"/>
    <property type="match status" value="1"/>
</dbReference>
<evidence type="ECO:0000256" key="8">
    <source>
        <dbReference type="ARBA" id="ARBA00023134"/>
    </source>
</evidence>
<dbReference type="Gene3D" id="2.40.30.10">
    <property type="entry name" value="Translation factors"/>
    <property type="match status" value="2"/>
</dbReference>
<evidence type="ECO:0000256" key="6">
    <source>
        <dbReference type="ARBA" id="ARBA00022741"/>
    </source>
</evidence>
<feature type="compositionally biased region" description="Basic and acidic residues" evidence="11">
    <location>
        <begin position="117"/>
        <end position="151"/>
    </location>
</feature>
<feature type="region of interest" description="Disordered" evidence="11">
    <location>
        <begin position="117"/>
        <end position="179"/>
    </location>
</feature>
<dbReference type="PROSITE" id="PS51722">
    <property type="entry name" value="G_TR_2"/>
    <property type="match status" value="1"/>
</dbReference>
<dbReference type="InterPro" id="IPR009061">
    <property type="entry name" value="DNA-bd_dom_put_sf"/>
</dbReference>
<evidence type="ECO:0000256" key="4">
    <source>
        <dbReference type="ARBA" id="ARBA00022490"/>
    </source>
</evidence>
<evidence type="ECO:0000256" key="9">
    <source>
        <dbReference type="HAMAP-Rule" id="MF_00100"/>
    </source>
</evidence>
<dbReference type="NCBIfam" id="TIGR00231">
    <property type="entry name" value="small_GTP"/>
    <property type="match status" value="1"/>
</dbReference>
<dbReference type="GO" id="GO:0003743">
    <property type="term" value="F:translation initiation factor activity"/>
    <property type="evidence" value="ECO:0007669"/>
    <property type="project" value="UniProtKB-UniRule"/>
</dbReference>
<proteinExistence type="inferred from homology"/>
<feature type="domain" description="Tr-type G" evidence="12">
    <location>
        <begin position="472"/>
        <end position="641"/>
    </location>
</feature>
<dbReference type="SUPFAM" id="SSF50447">
    <property type="entry name" value="Translation proteins"/>
    <property type="match status" value="2"/>
</dbReference>
<feature type="compositionally biased region" description="Low complexity" evidence="11">
    <location>
        <begin position="288"/>
        <end position="300"/>
    </location>
</feature>
<dbReference type="InterPro" id="IPR015760">
    <property type="entry name" value="TIF_IF2"/>
</dbReference>
<feature type="binding site" evidence="9">
    <location>
        <begin position="481"/>
        <end position="488"/>
    </location>
    <ligand>
        <name>GTP</name>
        <dbReference type="ChEBI" id="CHEBI:37565"/>
    </ligand>
</feature>
<dbReference type="InterPro" id="IPR053905">
    <property type="entry name" value="EF-G-like_DII"/>
</dbReference>
<dbReference type="EMBL" id="CACVAV010000377">
    <property type="protein sequence ID" value="CAA6824082.1"/>
    <property type="molecule type" value="Genomic_DNA"/>
</dbReference>
<evidence type="ECO:0000256" key="1">
    <source>
        <dbReference type="ARBA" id="ARBA00004496"/>
    </source>
</evidence>
<dbReference type="Gene3D" id="3.40.50.300">
    <property type="entry name" value="P-loop containing nucleotide triphosphate hydrolases"/>
    <property type="match status" value="1"/>
</dbReference>
<evidence type="ECO:0000256" key="10">
    <source>
        <dbReference type="RuleBase" id="RU000644"/>
    </source>
</evidence>